<comment type="function">
    <text evidence="10">Catalyzes the acyloin condensation reaction between C atoms 2 and 3 of pyruvate and glyceraldehyde 3-phosphate to yield 1-deoxy-D-xylulose-5-phosphate (DXP).</text>
</comment>
<dbReference type="GO" id="GO:0000287">
    <property type="term" value="F:magnesium ion binding"/>
    <property type="evidence" value="ECO:0007669"/>
    <property type="project" value="UniProtKB-UniRule"/>
</dbReference>
<evidence type="ECO:0000256" key="1">
    <source>
        <dbReference type="ARBA" id="ARBA00004980"/>
    </source>
</evidence>
<evidence type="ECO:0000313" key="12">
    <source>
        <dbReference type="EMBL" id="SDP90446.1"/>
    </source>
</evidence>
<keyword evidence="13" id="KW-1185">Reference proteome</keyword>
<dbReference type="GO" id="GO:0009228">
    <property type="term" value="P:thiamine biosynthetic process"/>
    <property type="evidence" value="ECO:0007669"/>
    <property type="project" value="UniProtKB-UniRule"/>
</dbReference>
<dbReference type="OrthoDB" id="9803371at2"/>
<dbReference type="SMART" id="SM00861">
    <property type="entry name" value="Transket_pyr"/>
    <property type="match status" value="1"/>
</dbReference>
<accession>A0A1H0WJI5</accession>
<dbReference type="InterPro" id="IPR029061">
    <property type="entry name" value="THDP-binding"/>
</dbReference>
<dbReference type="InterPro" id="IPR005475">
    <property type="entry name" value="Transketolase-like_Pyr-bd"/>
</dbReference>
<dbReference type="EMBL" id="FNJU01000011">
    <property type="protein sequence ID" value="SDP90446.1"/>
    <property type="molecule type" value="Genomic_DNA"/>
</dbReference>
<keyword evidence="7 10" id="KW-0784">Thiamine biosynthesis</keyword>
<evidence type="ECO:0000256" key="3">
    <source>
        <dbReference type="ARBA" id="ARBA00011738"/>
    </source>
</evidence>
<name>A0A1H0WJI5_9BACI</name>
<feature type="domain" description="Transketolase-like pyrimidine-binding" evidence="11">
    <location>
        <begin position="316"/>
        <end position="481"/>
    </location>
</feature>
<dbReference type="GO" id="GO:0030976">
    <property type="term" value="F:thiamine pyrophosphate binding"/>
    <property type="evidence" value="ECO:0007669"/>
    <property type="project" value="UniProtKB-UniRule"/>
</dbReference>
<dbReference type="InterPro" id="IPR020826">
    <property type="entry name" value="Transketolase_BS"/>
</dbReference>
<comment type="cofactor">
    <cofactor evidence="10">
        <name>thiamine diphosphate</name>
        <dbReference type="ChEBI" id="CHEBI:58937"/>
    </cofactor>
    <text evidence="10">Binds 1 thiamine pyrophosphate per subunit.</text>
</comment>
<dbReference type="Proteomes" id="UP000199159">
    <property type="component" value="Unassembled WGS sequence"/>
</dbReference>
<dbReference type="SUPFAM" id="SSF52518">
    <property type="entry name" value="Thiamin diphosphate-binding fold (THDP-binding)"/>
    <property type="match status" value="2"/>
</dbReference>
<dbReference type="PROSITE" id="PS00802">
    <property type="entry name" value="TRANSKETOLASE_2"/>
    <property type="match status" value="1"/>
</dbReference>
<dbReference type="NCBIfam" id="TIGR00204">
    <property type="entry name" value="dxs"/>
    <property type="match status" value="1"/>
</dbReference>
<dbReference type="InterPro" id="IPR005477">
    <property type="entry name" value="Dxylulose-5-P_synthase"/>
</dbReference>
<dbReference type="InterPro" id="IPR049557">
    <property type="entry name" value="Transketolase_CS"/>
</dbReference>
<evidence type="ECO:0000256" key="6">
    <source>
        <dbReference type="ARBA" id="ARBA00022842"/>
    </source>
</evidence>
<gene>
    <name evidence="10" type="primary">dxs</name>
    <name evidence="12" type="ORF">SAMN05216565_111152</name>
</gene>
<evidence type="ECO:0000256" key="7">
    <source>
        <dbReference type="ARBA" id="ARBA00022977"/>
    </source>
</evidence>
<evidence type="ECO:0000256" key="9">
    <source>
        <dbReference type="ARBA" id="ARBA00023229"/>
    </source>
</evidence>
<comment type="pathway">
    <text evidence="1 10">Metabolic intermediate biosynthesis; 1-deoxy-D-xylulose 5-phosphate biosynthesis; 1-deoxy-D-xylulose 5-phosphate from D-glyceraldehyde 3-phosphate and pyruvate: step 1/1.</text>
</comment>
<dbReference type="SUPFAM" id="SSF52922">
    <property type="entry name" value="TK C-terminal domain-like"/>
    <property type="match status" value="1"/>
</dbReference>
<keyword evidence="5 10" id="KW-0479">Metal-binding</keyword>
<dbReference type="GO" id="GO:0008661">
    <property type="term" value="F:1-deoxy-D-xylulose-5-phosphate synthase activity"/>
    <property type="evidence" value="ECO:0007669"/>
    <property type="project" value="UniProtKB-UniRule"/>
</dbReference>
<dbReference type="PANTHER" id="PTHR43322">
    <property type="entry name" value="1-D-DEOXYXYLULOSE 5-PHOSPHATE SYNTHASE-RELATED"/>
    <property type="match status" value="1"/>
</dbReference>
<dbReference type="InterPro" id="IPR033248">
    <property type="entry name" value="Transketolase_C"/>
</dbReference>
<dbReference type="Pfam" id="PF02780">
    <property type="entry name" value="Transketolase_C"/>
    <property type="match status" value="1"/>
</dbReference>
<evidence type="ECO:0000256" key="5">
    <source>
        <dbReference type="ARBA" id="ARBA00022723"/>
    </source>
</evidence>
<dbReference type="GO" id="GO:0019288">
    <property type="term" value="P:isopentenyl diphosphate biosynthetic process, methylerythritol 4-phosphate pathway"/>
    <property type="evidence" value="ECO:0007669"/>
    <property type="project" value="TreeGrafter"/>
</dbReference>
<evidence type="ECO:0000313" key="13">
    <source>
        <dbReference type="Proteomes" id="UP000199159"/>
    </source>
</evidence>
<dbReference type="HAMAP" id="MF_00315">
    <property type="entry name" value="DXP_synth"/>
    <property type="match status" value="1"/>
</dbReference>
<dbReference type="AlphaFoldDB" id="A0A1H0WJI5"/>
<feature type="binding site" evidence="10">
    <location>
        <position position="144"/>
    </location>
    <ligand>
        <name>Mg(2+)</name>
        <dbReference type="ChEBI" id="CHEBI:18420"/>
    </ligand>
</feature>
<dbReference type="PANTHER" id="PTHR43322:SF5">
    <property type="entry name" value="1-DEOXY-D-XYLULOSE-5-PHOSPHATE SYNTHASE, CHLOROPLASTIC"/>
    <property type="match status" value="1"/>
</dbReference>
<dbReference type="Gene3D" id="3.40.50.970">
    <property type="match status" value="2"/>
</dbReference>
<dbReference type="RefSeq" id="WP_090857776.1">
    <property type="nucleotide sequence ID" value="NZ_FNJU01000011.1"/>
</dbReference>
<comment type="subunit">
    <text evidence="3 10">Homodimer.</text>
</comment>
<evidence type="ECO:0000259" key="11">
    <source>
        <dbReference type="SMART" id="SM00861"/>
    </source>
</evidence>
<feature type="binding site" evidence="10">
    <location>
        <position position="367"/>
    </location>
    <ligand>
        <name>thiamine diphosphate</name>
        <dbReference type="ChEBI" id="CHEBI:58937"/>
    </ligand>
</feature>
<comment type="cofactor">
    <cofactor evidence="10">
        <name>Mg(2+)</name>
        <dbReference type="ChEBI" id="CHEBI:18420"/>
    </cofactor>
    <text evidence="10">Binds 1 Mg(2+) ion per subunit.</text>
</comment>
<proteinExistence type="inferred from homology"/>
<dbReference type="EC" id="2.2.1.7" evidence="10"/>
<keyword evidence="4 10" id="KW-0808">Transferase</keyword>
<reference evidence="13" key="1">
    <citation type="submission" date="2016-10" db="EMBL/GenBank/DDBJ databases">
        <authorList>
            <person name="Varghese N."/>
            <person name="Submissions S."/>
        </authorList>
    </citation>
    <scope>NUCLEOTIDE SEQUENCE [LARGE SCALE GENOMIC DNA]</scope>
    <source>
        <strain evidence="13">IBRC-M10078</strain>
    </source>
</reference>
<feature type="binding site" evidence="10">
    <location>
        <begin position="145"/>
        <end position="146"/>
    </location>
    <ligand>
        <name>thiamine diphosphate</name>
        <dbReference type="ChEBI" id="CHEBI:58937"/>
    </ligand>
</feature>
<feature type="binding site" evidence="10">
    <location>
        <begin position="113"/>
        <end position="115"/>
    </location>
    <ligand>
        <name>thiamine diphosphate</name>
        <dbReference type="ChEBI" id="CHEBI:58937"/>
    </ligand>
</feature>
<dbReference type="Gene3D" id="3.40.50.920">
    <property type="match status" value="1"/>
</dbReference>
<comment type="similarity">
    <text evidence="2 10">Belongs to the transketolase family. DXPS subfamily.</text>
</comment>
<feature type="binding site" evidence="10">
    <location>
        <position position="173"/>
    </location>
    <ligand>
        <name>thiamine diphosphate</name>
        <dbReference type="ChEBI" id="CHEBI:58937"/>
    </ligand>
</feature>
<dbReference type="FunFam" id="3.40.50.970:FF:000030">
    <property type="entry name" value="1-deoxy-D-xylulose-5-phosphate synthase"/>
    <property type="match status" value="1"/>
</dbReference>
<dbReference type="CDD" id="cd02007">
    <property type="entry name" value="TPP_DXS"/>
    <property type="match status" value="1"/>
</dbReference>
<dbReference type="FunFam" id="3.40.50.920:FF:000002">
    <property type="entry name" value="1-deoxy-D-xylulose-5-phosphate synthase"/>
    <property type="match status" value="1"/>
</dbReference>
<dbReference type="GO" id="GO:0005829">
    <property type="term" value="C:cytosol"/>
    <property type="evidence" value="ECO:0007669"/>
    <property type="project" value="TreeGrafter"/>
</dbReference>
<evidence type="ECO:0000256" key="4">
    <source>
        <dbReference type="ARBA" id="ARBA00022679"/>
    </source>
</evidence>
<dbReference type="Pfam" id="PF13292">
    <property type="entry name" value="DXP_synthase_N"/>
    <property type="match status" value="1"/>
</dbReference>
<organism evidence="12 13">
    <name type="scientific">Litchfieldia salsa</name>
    <dbReference type="NCBI Taxonomy" id="930152"/>
    <lineage>
        <taxon>Bacteria</taxon>
        <taxon>Bacillati</taxon>
        <taxon>Bacillota</taxon>
        <taxon>Bacilli</taxon>
        <taxon>Bacillales</taxon>
        <taxon>Bacillaceae</taxon>
        <taxon>Litchfieldia</taxon>
    </lineage>
</organism>
<protein>
    <recommendedName>
        <fullName evidence="10">1-deoxy-D-xylulose-5-phosphate synthase</fullName>
        <ecNumber evidence="10">2.2.1.7</ecNumber>
    </recommendedName>
    <alternativeName>
        <fullName evidence="10">1-deoxyxylulose-5-phosphate synthase</fullName>
        <shortName evidence="10">DXP synthase</shortName>
        <shortName evidence="10">DXPS</shortName>
    </alternativeName>
</protein>
<sequence>MDLTAIKSPAFLKDMSYEELDLLSEEIRTFLIEKLSVTGGHIGPNLGVVELTIALHKEFSSPKDKFIWDVGHQSYVHKILTGRASEFDSLRQYKGLCGFPKRIESEHDVWETGHSSTSLSAAMGMVVARDLKKSGEFIVPIIGDGALTGGMALEALNHIGHERKDMIVILNDNEMSIAPNVGALHNVLGKLRTAGKYHWVKDELEYLLKRIPAVGGKLASTAERVKDSLKYLLVSGVFFEELGFTYLGPVDGHSYEDLIENLQYAKKTKGPVLLHVITKKGKGYQPAEIDTVGTWHGTGAYKIETGDFVKPVNVAPAWSSLISETVRRLAREDERIVAITPAMPVGSKLENFAKEFPERMYDVGIAEQHATTMAAGLATQNMKPFLAIYSTFLQRAYDQVLHDVCRQNLNVFFGIDRSGLVGADGETHQGVFDIAFLRHMPNLVLMMPKDENEGQHMVNTAVKYDGGPIAIRYPRGNGLGVKMDEELKELPIGSWEVLKEGKDLIILTFGTTIPMALEAAEMLQTEDLSVKVINARFIKPMDEAMLHELFSSEVPVLTIEEAILQGGFGSAVLEFAHDQGYHHTVIERMGIPDQFIEHGNVNELLEEINLTTDEVKSRVRRLIPKKQKRA</sequence>
<dbReference type="PROSITE" id="PS00801">
    <property type="entry name" value="TRANSKETOLASE_1"/>
    <property type="match status" value="1"/>
</dbReference>
<keyword evidence="9 10" id="KW-0414">Isoprene biosynthesis</keyword>
<dbReference type="GO" id="GO:0016114">
    <property type="term" value="P:terpenoid biosynthetic process"/>
    <property type="evidence" value="ECO:0007669"/>
    <property type="project" value="UniProtKB-UniRule"/>
</dbReference>
<feature type="binding site" evidence="10">
    <location>
        <position position="173"/>
    </location>
    <ligand>
        <name>Mg(2+)</name>
        <dbReference type="ChEBI" id="CHEBI:18420"/>
    </ligand>
</feature>
<dbReference type="InterPro" id="IPR009014">
    <property type="entry name" value="Transketo_C/PFOR_II"/>
</dbReference>
<keyword evidence="8 10" id="KW-0786">Thiamine pyrophosphate</keyword>
<dbReference type="UniPathway" id="UPA00064">
    <property type="reaction ID" value="UER00091"/>
</dbReference>
<dbReference type="CDD" id="cd07033">
    <property type="entry name" value="TPP_PYR_DXS_TK_like"/>
    <property type="match status" value="1"/>
</dbReference>
<evidence type="ECO:0000256" key="10">
    <source>
        <dbReference type="HAMAP-Rule" id="MF_00315"/>
    </source>
</evidence>
<dbReference type="Pfam" id="PF02779">
    <property type="entry name" value="Transket_pyr"/>
    <property type="match status" value="1"/>
</dbReference>
<keyword evidence="6 10" id="KW-0460">Magnesium</keyword>
<dbReference type="STRING" id="930152.SAMN05216565_111152"/>
<feature type="binding site" evidence="10">
    <location>
        <position position="72"/>
    </location>
    <ligand>
        <name>thiamine diphosphate</name>
        <dbReference type="ChEBI" id="CHEBI:58937"/>
    </ligand>
</feature>
<comment type="catalytic activity">
    <reaction evidence="10">
        <text>D-glyceraldehyde 3-phosphate + pyruvate + H(+) = 1-deoxy-D-xylulose 5-phosphate + CO2</text>
        <dbReference type="Rhea" id="RHEA:12605"/>
        <dbReference type="ChEBI" id="CHEBI:15361"/>
        <dbReference type="ChEBI" id="CHEBI:15378"/>
        <dbReference type="ChEBI" id="CHEBI:16526"/>
        <dbReference type="ChEBI" id="CHEBI:57792"/>
        <dbReference type="ChEBI" id="CHEBI:59776"/>
        <dbReference type="EC" id="2.2.1.7"/>
    </reaction>
</comment>
<evidence type="ECO:0000256" key="2">
    <source>
        <dbReference type="ARBA" id="ARBA00011081"/>
    </source>
</evidence>
<dbReference type="NCBIfam" id="NF003933">
    <property type="entry name" value="PRK05444.2-2"/>
    <property type="match status" value="1"/>
</dbReference>
<feature type="binding site" evidence="10">
    <location>
        <position position="284"/>
    </location>
    <ligand>
        <name>thiamine diphosphate</name>
        <dbReference type="ChEBI" id="CHEBI:58937"/>
    </ligand>
</feature>
<evidence type="ECO:0000256" key="8">
    <source>
        <dbReference type="ARBA" id="ARBA00023052"/>
    </source>
</evidence>